<evidence type="ECO:0000256" key="10">
    <source>
        <dbReference type="ARBA" id="ARBA00023146"/>
    </source>
</evidence>
<dbReference type="Pfam" id="PF00749">
    <property type="entry name" value="tRNA-synt_1c"/>
    <property type="match status" value="1"/>
</dbReference>
<dbReference type="Pfam" id="PF22949">
    <property type="entry name" value="HRI2_3H"/>
    <property type="match status" value="1"/>
</dbReference>
<dbReference type="PROSITE" id="PS00178">
    <property type="entry name" value="AA_TRNA_LIGASE_I"/>
    <property type="match status" value="1"/>
</dbReference>
<dbReference type="HAMAP" id="MF_00022">
    <property type="entry name" value="Glu_tRNA_synth_type1"/>
    <property type="match status" value="1"/>
</dbReference>
<feature type="region of interest" description="Disordered" evidence="22">
    <location>
        <begin position="646"/>
        <end position="701"/>
    </location>
</feature>
<evidence type="ECO:0000256" key="9">
    <source>
        <dbReference type="ARBA" id="ARBA00022917"/>
    </source>
</evidence>
<dbReference type="SUPFAM" id="SSF52374">
    <property type="entry name" value="Nucleotidylyl transferase"/>
    <property type="match status" value="1"/>
</dbReference>
<dbReference type="FunFam" id="3.40.50.620:FF:000045">
    <property type="entry name" value="Glutamate--tRNA ligase, mitochondrial"/>
    <property type="match status" value="1"/>
</dbReference>
<keyword evidence="5" id="KW-0808">Transferase</keyword>
<dbReference type="AlphaFoldDB" id="A0AAN9Y542"/>
<keyword evidence="5" id="KW-0723">Serine/threonine-protein kinase</keyword>
<dbReference type="GO" id="GO:0006424">
    <property type="term" value="P:glutamyl-tRNA aminoacylation"/>
    <property type="evidence" value="ECO:0007669"/>
    <property type="project" value="InterPro"/>
</dbReference>
<dbReference type="InterPro" id="IPR014729">
    <property type="entry name" value="Rossmann-like_a/b/a_fold"/>
</dbReference>
<organism evidence="24 25">
    <name type="scientific">Parthenolecanium corni</name>
    <dbReference type="NCBI Taxonomy" id="536013"/>
    <lineage>
        <taxon>Eukaryota</taxon>
        <taxon>Metazoa</taxon>
        <taxon>Ecdysozoa</taxon>
        <taxon>Arthropoda</taxon>
        <taxon>Hexapoda</taxon>
        <taxon>Insecta</taxon>
        <taxon>Pterygota</taxon>
        <taxon>Neoptera</taxon>
        <taxon>Paraneoptera</taxon>
        <taxon>Hemiptera</taxon>
        <taxon>Sternorrhyncha</taxon>
        <taxon>Coccoidea</taxon>
        <taxon>Coccidae</taxon>
        <taxon>Parthenolecanium</taxon>
    </lineage>
</organism>
<accession>A0AAN9Y542</accession>
<dbReference type="GO" id="GO:0006417">
    <property type="term" value="P:regulation of translation"/>
    <property type="evidence" value="ECO:0007669"/>
    <property type="project" value="UniProtKB-ARBA"/>
</dbReference>
<protein>
    <recommendedName>
        <fullName evidence="14">Nondiscriminating glutamyl-tRNA synthetase EARS2, mitochondrial</fullName>
        <ecNumber evidence="3">2.7.11.1</ecNumber>
        <ecNumber evidence="4">6.1.1.17</ecNumber>
        <ecNumber evidence="13">6.1.1.24</ecNumber>
    </recommendedName>
    <alternativeName>
        <fullName evidence="16">Glutamate--tRNA(Gln) ligase EARS2, mitochondrial</fullName>
    </alternativeName>
    <alternativeName>
        <fullName evidence="11">Glutamyl-tRNA synthetase</fullName>
    </alternativeName>
    <alternativeName>
        <fullName evidence="12">Heme-regulated eukaryotic initiation factor eIF-2-alpha kinase</fullName>
    </alternativeName>
    <alternativeName>
        <fullName evidence="15">Mitochondrial glutamyl-tRNA synthetase</fullName>
    </alternativeName>
</protein>
<evidence type="ECO:0000256" key="1">
    <source>
        <dbReference type="ARBA" id="ARBA00004173"/>
    </source>
</evidence>
<dbReference type="GO" id="GO:0005524">
    <property type="term" value="F:ATP binding"/>
    <property type="evidence" value="ECO:0007669"/>
    <property type="project" value="UniProtKB-KW"/>
</dbReference>
<dbReference type="SUPFAM" id="SSF56112">
    <property type="entry name" value="Protein kinase-like (PK-like)"/>
    <property type="match status" value="1"/>
</dbReference>
<dbReference type="PROSITE" id="PS00108">
    <property type="entry name" value="PROTEIN_KINASE_ST"/>
    <property type="match status" value="1"/>
</dbReference>
<keyword evidence="7 20" id="KW-0547">Nucleotide-binding</keyword>
<comment type="catalytic activity">
    <reaction evidence="19">
        <text>tRNA(Gln) + L-glutamate + ATP = L-glutamyl-tRNA(Gln) + AMP + diphosphate</text>
        <dbReference type="Rhea" id="RHEA:64612"/>
        <dbReference type="Rhea" id="RHEA-COMP:9662"/>
        <dbReference type="Rhea" id="RHEA-COMP:9684"/>
        <dbReference type="ChEBI" id="CHEBI:29985"/>
        <dbReference type="ChEBI" id="CHEBI:30616"/>
        <dbReference type="ChEBI" id="CHEBI:33019"/>
        <dbReference type="ChEBI" id="CHEBI:78442"/>
        <dbReference type="ChEBI" id="CHEBI:78520"/>
        <dbReference type="ChEBI" id="CHEBI:456215"/>
    </reaction>
    <physiologicalReaction direction="left-to-right" evidence="19">
        <dbReference type="Rhea" id="RHEA:64613"/>
    </physiologicalReaction>
</comment>
<keyword evidence="5" id="KW-0418">Kinase</keyword>
<sequence length="993" mass="113572">MISTHPVCSIYTSVCKYFIRGICEKAGVRVRFAPSPTGHLHLGGLRTALYNYLFAKSQNGSFILRIEDTDRSRFVEGAVEKLEDDLKWAGLKPDEGPSAGGSRGPYFQSERLSLYRQKVEELLANGKAYYCFCSDRRLDILRKDALRRREVPKYDNRCRHLSNEEVHSNLEKGSPRCVRFKLTSFSEPYTDLIFGELTHDVSQYEGDFVILKSDGFPTYHLANVVDDHLMEISHVLRGVEWQPSTAKHLLLYKAFQWEPPKYGHLPVLLNENGTKLSKRNEDLSVDALRKNHIDPLALINFLTLCGGGFLKTSASEKVTHLKNLDELVSKFKLDLLNVNNCKVPLERLKEFNRIKLKSLIENEKSLTELVEHTRKLVQDELSQRNLLSTSVSDERIKQILKWSYKRVTTIKDLVSADFVFLWTEPSGESVLKCSSKFFENFDSGEGFSLPRKQLASSLQSSLLIEALVEYICIIIEKDSAVQKSLYSTICQKLYELQFIDNSYSMKDLDFIRHNYQKELHRLLSAARSTSSVIQCRNASESVVSKRNYFGKCRTLFEWSRYYNEYHELEFIARGGFGEVVKVQNKLDAGIYAIKKICLRYCSINGFIRGLSEVQMLAKLNHPNIVSYRAAWLEPLRTVQKLSKKSRKALCEPDKSDSRKSDSKKDTDSSDIVFAESDPSKTEDRNSNDCESNSFSDSAPELSDDHCKNIVVDVDVDDETSTRVQFEDSIRNPSTHECGQDWAILFIQMQLCYQTLRQWLDIRNIQQNSPINIDESLHIFSQIVRGVEFIHSKGIVHHDIKPSNIFISQDGKDVQVGDFGLSCCLLHDACPDTPAINIFSSPNCPVSNTRQRGEIGTKLYAAPEQLNGICHYKSDLYSLGILLFELIYFIHTSMERIEKINDIREHNVLPATIEEDLPSVARLIKLLVNNDLNQRPTASELLKEISSLNEQRNAEEDKVLTIQRLKHELMMKNEDIALLKKQISMLKMETTSGF</sequence>
<dbReference type="GO" id="GO:0005739">
    <property type="term" value="C:mitochondrion"/>
    <property type="evidence" value="ECO:0007669"/>
    <property type="project" value="UniProtKB-SubCell"/>
</dbReference>
<dbReference type="InterPro" id="IPR008271">
    <property type="entry name" value="Ser/Thr_kinase_AS"/>
</dbReference>
<comment type="caution">
    <text evidence="24">The sequence shown here is derived from an EMBL/GenBank/DDBJ whole genome shotgun (WGS) entry which is preliminary data.</text>
</comment>
<comment type="subcellular location">
    <subcellularLocation>
        <location evidence="1">Mitochondrion</location>
    </subcellularLocation>
</comment>
<feature type="domain" description="Protein kinase" evidence="23">
    <location>
        <begin position="565"/>
        <end position="947"/>
    </location>
</feature>
<dbReference type="SMART" id="SM00220">
    <property type="entry name" value="S_TKc"/>
    <property type="match status" value="1"/>
</dbReference>
<dbReference type="GO" id="GO:0004674">
    <property type="term" value="F:protein serine/threonine kinase activity"/>
    <property type="evidence" value="ECO:0007669"/>
    <property type="project" value="UniProtKB-KW"/>
</dbReference>
<feature type="compositionally biased region" description="Basic and acidic residues" evidence="22">
    <location>
        <begin position="648"/>
        <end position="667"/>
    </location>
</feature>
<dbReference type="GO" id="GO:0050561">
    <property type="term" value="F:glutamate-tRNA(Gln) ligase activity"/>
    <property type="evidence" value="ECO:0007669"/>
    <property type="project" value="UniProtKB-EC"/>
</dbReference>
<dbReference type="InterPro" id="IPR054521">
    <property type="entry name" value="HRI2_3H"/>
</dbReference>
<dbReference type="CDD" id="cd00808">
    <property type="entry name" value="GluRS_core"/>
    <property type="match status" value="1"/>
</dbReference>
<evidence type="ECO:0000256" key="18">
    <source>
        <dbReference type="ARBA" id="ARBA00047479"/>
    </source>
</evidence>
<feature type="compositionally biased region" description="Basic and acidic residues" evidence="22">
    <location>
        <begin position="677"/>
        <end position="687"/>
    </location>
</feature>
<keyword evidence="8 20" id="KW-0067">ATP-binding</keyword>
<dbReference type="Gene3D" id="3.30.200.20">
    <property type="entry name" value="Phosphorylase Kinase, domain 1"/>
    <property type="match status" value="1"/>
</dbReference>
<dbReference type="PANTHER" id="PTHR43311:SF2">
    <property type="entry name" value="GLUTAMATE--TRNA LIGASE, MITOCHONDRIAL-RELATED"/>
    <property type="match status" value="1"/>
</dbReference>
<dbReference type="Gene3D" id="3.40.50.620">
    <property type="entry name" value="HUPs"/>
    <property type="match status" value="1"/>
</dbReference>
<keyword evidence="6 20" id="KW-0436">Ligase</keyword>
<evidence type="ECO:0000256" key="4">
    <source>
        <dbReference type="ARBA" id="ARBA00012835"/>
    </source>
</evidence>
<dbReference type="Pfam" id="PF00069">
    <property type="entry name" value="Pkinase"/>
    <property type="match status" value="1"/>
</dbReference>
<evidence type="ECO:0000313" key="25">
    <source>
        <dbReference type="Proteomes" id="UP001367676"/>
    </source>
</evidence>
<dbReference type="PROSITE" id="PS50011">
    <property type="entry name" value="PROTEIN_KINASE_DOM"/>
    <property type="match status" value="1"/>
</dbReference>
<dbReference type="Gene3D" id="1.10.510.10">
    <property type="entry name" value="Transferase(Phosphotransferase) domain 1"/>
    <property type="match status" value="1"/>
</dbReference>
<evidence type="ECO:0000256" key="3">
    <source>
        <dbReference type="ARBA" id="ARBA00012513"/>
    </source>
</evidence>
<dbReference type="EC" id="6.1.1.17" evidence="4"/>
<evidence type="ECO:0000256" key="8">
    <source>
        <dbReference type="ARBA" id="ARBA00022840"/>
    </source>
</evidence>
<evidence type="ECO:0000256" key="6">
    <source>
        <dbReference type="ARBA" id="ARBA00022598"/>
    </source>
</evidence>
<evidence type="ECO:0000256" key="21">
    <source>
        <dbReference type="SAM" id="Coils"/>
    </source>
</evidence>
<evidence type="ECO:0000256" key="20">
    <source>
        <dbReference type="RuleBase" id="RU363037"/>
    </source>
</evidence>
<evidence type="ECO:0000256" key="22">
    <source>
        <dbReference type="SAM" id="MobiDB-lite"/>
    </source>
</evidence>
<reference evidence="24 25" key="1">
    <citation type="submission" date="2024-03" db="EMBL/GenBank/DDBJ databases">
        <title>Adaptation during the transition from Ophiocordyceps entomopathogen to insect associate is accompanied by gene loss and intensified selection.</title>
        <authorList>
            <person name="Ward C.M."/>
            <person name="Onetto C.A."/>
            <person name="Borneman A.R."/>
        </authorList>
    </citation>
    <scope>NUCLEOTIDE SEQUENCE [LARGE SCALE GENOMIC DNA]</scope>
    <source>
        <strain evidence="24">AWRI1</strain>
        <tissue evidence="24">Single Adult Female</tissue>
    </source>
</reference>
<keyword evidence="21" id="KW-0175">Coiled coil</keyword>
<dbReference type="EC" id="6.1.1.24" evidence="13"/>
<dbReference type="GO" id="GO:0008270">
    <property type="term" value="F:zinc ion binding"/>
    <property type="evidence" value="ECO:0007669"/>
    <property type="project" value="InterPro"/>
</dbReference>
<dbReference type="GO" id="GO:0004818">
    <property type="term" value="F:glutamate-tRNA ligase activity"/>
    <property type="evidence" value="ECO:0007669"/>
    <property type="project" value="UniProtKB-EC"/>
</dbReference>
<gene>
    <name evidence="24" type="ORF">V9T40_007607</name>
</gene>
<proteinExistence type="inferred from homology"/>
<dbReference type="EMBL" id="JBBCAQ010000020">
    <property type="protein sequence ID" value="KAK7592855.1"/>
    <property type="molecule type" value="Genomic_DNA"/>
</dbReference>
<evidence type="ECO:0000256" key="15">
    <source>
        <dbReference type="ARBA" id="ARBA00044251"/>
    </source>
</evidence>
<evidence type="ECO:0000256" key="19">
    <source>
        <dbReference type="ARBA" id="ARBA00047689"/>
    </source>
</evidence>
<dbReference type="PANTHER" id="PTHR43311">
    <property type="entry name" value="GLUTAMATE--TRNA LIGASE"/>
    <property type="match status" value="1"/>
</dbReference>
<evidence type="ECO:0000256" key="11">
    <source>
        <dbReference type="ARBA" id="ARBA00030865"/>
    </source>
</evidence>
<comment type="catalytic activity">
    <reaction evidence="18">
        <text>tRNA(Glx) + L-glutamate + ATP = L-glutamyl-tRNA(Glx) + AMP + diphosphate</text>
        <dbReference type="Rhea" id="RHEA:18397"/>
        <dbReference type="Rhea" id="RHEA-COMP:9713"/>
        <dbReference type="Rhea" id="RHEA-COMP:9716"/>
        <dbReference type="ChEBI" id="CHEBI:29985"/>
        <dbReference type="ChEBI" id="CHEBI:30616"/>
        <dbReference type="ChEBI" id="CHEBI:33019"/>
        <dbReference type="ChEBI" id="CHEBI:78442"/>
        <dbReference type="ChEBI" id="CHEBI:78520"/>
        <dbReference type="ChEBI" id="CHEBI:456215"/>
        <dbReference type="EC" id="6.1.1.24"/>
    </reaction>
    <physiologicalReaction direction="left-to-right" evidence="18">
        <dbReference type="Rhea" id="RHEA:18398"/>
    </physiologicalReaction>
</comment>
<evidence type="ECO:0000256" key="2">
    <source>
        <dbReference type="ARBA" id="ARBA00007894"/>
    </source>
</evidence>
<dbReference type="InterPro" id="IPR033910">
    <property type="entry name" value="GluRS_core"/>
</dbReference>
<dbReference type="InterPro" id="IPR020058">
    <property type="entry name" value="Glu/Gln-tRNA-synth_Ib_cat-dom"/>
</dbReference>
<feature type="coiled-coil region" evidence="21">
    <location>
        <begin position="937"/>
        <end position="981"/>
    </location>
</feature>
<evidence type="ECO:0000256" key="12">
    <source>
        <dbReference type="ARBA" id="ARBA00042914"/>
    </source>
</evidence>
<dbReference type="InterPro" id="IPR000924">
    <property type="entry name" value="Glu/Gln-tRNA-synth"/>
</dbReference>
<dbReference type="Proteomes" id="UP001367676">
    <property type="component" value="Unassembled WGS sequence"/>
</dbReference>
<dbReference type="InterPro" id="IPR011009">
    <property type="entry name" value="Kinase-like_dom_sf"/>
</dbReference>
<evidence type="ECO:0000256" key="5">
    <source>
        <dbReference type="ARBA" id="ARBA00022527"/>
    </source>
</evidence>
<name>A0AAN9Y542_9HEMI</name>
<comment type="catalytic activity">
    <reaction evidence="17">
        <text>tRNA(Glu) + L-glutamate + ATP = L-glutamyl-tRNA(Glu) + AMP + diphosphate</text>
        <dbReference type="Rhea" id="RHEA:23540"/>
        <dbReference type="Rhea" id="RHEA-COMP:9663"/>
        <dbReference type="Rhea" id="RHEA-COMP:9680"/>
        <dbReference type="ChEBI" id="CHEBI:29985"/>
        <dbReference type="ChEBI" id="CHEBI:30616"/>
        <dbReference type="ChEBI" id="CHEBI:33019"/>
        <dbReference type="ChEBI" id="CHEBI:78442"/>
        <dbReference type="ChEBI" id="CHEBI:78520"/>
        <dbReference type="ChEBI" id="CHEBI:456215"/>
        <dbReference type="EC" id="6.1.1.17"/>
    </reaction>
    <physiologicalReaction direction="left-to-right" evidence="17">
        <dbReference type="Rhea" id="RHEA:23541"/>
    </physiologicalReaction>
</comment>
<dbReference type="EC" id="2.7.11.1" evidence="3"/>
<comment type="similarity">
    <text evidence="2">Belongs to the class-I aminoacyl-tRNA synthetase family. Glutamate--tRNA ligase type 1 subfamily.</text>
</comment>
<evidence type="ECO:0000256" key="16">
    <source>
        <dbReference type="ARBA" id="ARBA00044313"/>
    </source>
</evidence>
<keyword evidence="25" id="KW-1185">Reference proteome</keyword>
<evidence type="ECO:0000256" key="14">
    <source>
        <dbReference type="ARBA" id="ARBA00044142"/>
    </source>
</evidence>
<dbReference type="InterPro" id="IPR004527">
    <property type="entry name" value="Glu-tRNA-ligase_bac/mito"/>
</dbReference>
<dbReference type="GO" id="GO:0006950">
    <property type="term" value="P:response to stress"/>
    <property type="evidence" value="ECO:0007669"/>
    <property type="project" value="UniProtKB-ARBA"/>
</dbReference>
<keyword evidence="10 20" id="KW-0030">Aminoacyl-tRNA synthetase</keyword>
<dbReference type="NCBIfam" id="TIGR00464">
    <property type="entry name" value="gltX_bact"/>
    <property type="match status" value="1"/>
</dbReference>
<evidence type="ECO:0000259" key="23">
    <source>
        <dbReference type="PROSITE" id="PS50011"/>
    </source>
</evidence>
<keyword evidence="9 20" id="KW-0648">Protein biosynthesis</keyword>
<dbReference type="InterPro" id="IPR001412">
    <property type="entry name" value="aa-tRNA-synth_I_CS"/>
</dbReference>
<evidence type="ECO:0000256" key="17">
    <source>
        <dbReference type="ARBA" id="ARBA00047366"/>
    </source>
</evidence>
<dbReference type="PRINTS" id="PR00987">
    <property type="entry name" value="TRNASYNTHGLU"/>
</dbReference>
<evidence type="ECO:0000256" key="13">
    <source>
        <dbReference type="ARBA" id="ARBA00044054"/>
    </source>
</evidence>
<dbReference type="InterPro" id="IPR049940">
    <property type="entry name" value="GluQ/Sye"/>
</dbReference>
<evidence type="ECO:0000313" key="24">
    <source>
        <dbReference type="EMBL" id="KAK7592855.1"/>
    </source>
</evidence>
<dbReference type="InterPro" id="IPR000719">
    <property type="entry name" value="Prot_kinase_dom"/>
</dbReference>
<evidence type="ECO:0000256" key="7">
    <source>
        <dbReference type="ARBA" id="ARBA00022741"/>
    </source>
</evidence>